<feature type="domain" description="Cytochrome c-552/4" evidence="1">
    <location>
        <begin position="351"/>
        <end position="419"/>
    </location>
</feature>
<dbReference type="Gene3D" id="3.60.21.10">
    <property type="match status" value="1"/>
</dbReference>
<dbReference type="PANTHER" id="PTHR11575:SF24">
    <property type="entry name" value="5'-NUCLEOTIDASE"/>
    <property type="match status" value="1"/>
</dbReference>
<gene>
    <name evidence="2" type="ORF">H8E41_01440</name>
</gene>
<dbReference type="Gene3D" id="1.10.1130.10">
    <property type="entry name" value="Flavocytochrome C3, Chain A"/>
    <property type="match status" value="1"/>
</dbReference>
<protein>
    <recommendedName>
        <fullName evidence="1">Cytochrome c-552/4 domain-containing protein</fullName>
    </recommendedName>
</protein>
<dbReference type="SUPFAM" id="SSF56300">
    <property type="entry name" value="Metallo-dependent phosphatases"/>
    <property type="match status" value="1"/>
</dbReference>
<evidence type="ECO:0000313" key="3">
    <source>
        <dbReference type="Proteomes" id="UP000614424"/>
    </source>
</evidence>
<sequence length="463" mass="52201">MGGLPKKAFKLETVYDSPSSKLLIDAGALLFAKNRLSSGLEVEQAKITAAAIVESYSKIGYEAVGIARQDLAGGLSFLKEQATRSSFPWLSANLVDRNTQEPIFTPYLILQKQNMNIGIIGLTGHTGDSPIEEDQEVEIVSWQKILPPLLSSLENQCDIILLLSNLPHSENQMLSKQFNSIHLVIQSGITTSNMNPFLVNNTLIFQTEKQGKHLGMMDIHWHPSKTWQREGNPLLLKKQNELDRLNWQIKRIRSKGNPEMIYKDKPENIQAFRNIEKKESLLRQEIALEKRNETPTEKQSTYQNVFIPIQKEFPDQAEVATIVDQAKIEVNSLGKKRRANKKLAGYTGSQSCKECHIEQYDNWQSTRHAKAHKTLVAKSQQFNVDCLPCHVTGIEVNKGHMALSLPEDLLKVGCESCHGPGQDHAATPEQSNLLSPPVTVCLQCHTEEHDDDFDFKRDRQLVH</sequence>
<proteinExistence type="predicted"/>
<dbReference type="AlphaFoldDB" id="A0A8J6NCX5"/>
<accession>A0A8J6NCX5</accession>
<dbReference type="InterPro" id="IPR006179">
    <property type="entry name" value="5_nucleotidase/apyrase"/>
</dbReference>
<organism evidence="2 3">
    <name type="scientific">Candidatus Desulfobia pelagia</name>
    <dbReference type="NCBI Taxonomy" id="2841692"/>
    <lineage>
        <taxon>Bacteria</taxon>
        <taxon>Pseudomonadati</taxon>
        <taxon>Thermodesulfobacteriota</taxon>
        <taxon>Desulfobulbia</taxon>
        <taxon>Desulfobulbales</taxon>
        <taxon>Desulfobulbaceae</taxon>
        <taxon>Candidatus Desulfobia</taxon>
    </lineage>
</organism>
<dbReference type="Pfam" id="PF13435">
    <property type="entry name" value="Cytochrome_C554"/>
    <property type="match status" value="1"/>
</dbReference>
<dbReference type="GO" id="GO:0016787">
    <property type="term" value="F:hydrolase activity"/>
    <property type="evidence" value="ECO:0007669"/>
    <property type="project" value="InterPro"/>
</dbReference>
<evidence type="ECO:0000259" key="1">
    <source>
        <dbReference type="Pfam" id="PF13435"/>
    </source>
</evidence>
<reference evidence="2 3" key="1">
    <citation type="submission" date="2020-08" db="EMBL/GenBank/DDBJ databases">
        <title>Bridging the membrane lipid divide: bacteria of the FCB group superphylum have the potential to synthesize archaeal ether lipids.</title>
        <authorList>
            <person name="Villanueva L."/>
            <person name="Von Meijenfeldt F.A.B."/>
            <person name="Westbye A.B."/>
            <person name="Yadav S."/>
            <person name="Hopmans E.C."/>
            <person name="Dutilh B.E."/>
            <person name="Sinninghe Damste J.S."/>
        </authorList>
    </citation>
    <scope>NUCLEOTIDE SEQUENCE [LARGE SCALE GENOMIC DNA]</scope>
    <source>
        <strain evidence="2">NIOZ-UU47</strain>
    </source>
</reference>
<name>A0A8J6NCX5_9BACT</name>
<dbReference type="GO" id="GO:0009166">
    <property type="term" value="P:nucleotide catabolic process"/>
    <property type="evidence" value="ECO:0007669"/>
    <property type="project" value="InterPro"/>
</dbReference>
<dbReference type="EMBL" id="JACNJZ010000040">
    <property type="protein sequence ID" value="MBC8316539.1"/>
    <property type="molecule type" value="Genomic_DNA"/>
</dbReference>
<dbReference type="SUPFAM" id="SSF48695">
    <property type="entry name" value="Multiheme cytochromes"/>
    <property type="match status" value="1"/>
</dbReference>
<dbReference type="NCBIfam" id="NF041198">
    <property type="entry name" value="UshA_like_PCGU"/>
    <property type="match status" value="1"/>
</dbReference>
<dbReference type="InterPro" id="IPR036280">
    <property type="entry name" value="Multihaem_cyt_sf"/>
</dbReference>
<dbReference type="PANTHER" id="PTHR11575">
    <property type="entry name" value="5'-NUCLEOTIDASE-RELATED"/>
    <property type="match status" value="1"/>
</dbReference>
<evidence type="ECO:0000313" key="2">
    <source>
        <dbReference type="EMBL" id="MBC8316539.1"/>
    </source>
</evidence>
<dbReference type="InterPro" id="IPR029052">
    <property type="entry name" value="Metallo-depent_PP-like"/>
</dbReference>
<comment type="caution">
    <text evidence="2">The sequence shown here is derived from an EMBL/GenBank/DDBJ whole genome shotgun (WGS) entry which is preliminary data.</text>
</comment>
<dbReference type="InterPro" id="IPR023155">
    <property type="entry name" value="Cyt_c-552/4"/>
</dbReference>
<dbReference type="Proteomes" id="UP000614424">
    <property type="component" value="Unassembled WGS sequence"/>
</dbReference>